<dbReference type="GO" id="GO:0005739">
    <property type="term" value="C:mitochondrion"/>
    <property type="evidence" value="ECO:0007669"/>
    <property type="project" value="TreeGrafter"/>
</dbReference>
<evidence type="ECO:0000259" key="6">
    <source>
        <dbReference type="Pfam" id="PF01323"/>
    </source>
</evidence>
<dbReference type="FunFam" id="3.40.30.10:FF:000096">
    <property type="entry name" value="Glutathione S-transferase kappa"/>
    <property type="match status" value="1"/>
</dbReference>
<dbReference type="InterPro" id="IPR051924">
    <property type="entry name" value="GST_Kappa/NadH"/>
</dbReference>
<dbReference type="PANTHER" id="PTHR42943">
    <property type="entry name" value="GLUTATHIONE S-TRANSFERASE KAPPA"/>
    <property type="match status" value="1"/>
</dbReference>
<comment type="caution">
    <text evidence="7">The sequence shown here is derived from an EMBL/GenBank/DDBJ whole genome shotgun (WGS) entry which is preliminary data.</text>
</comment>
<name>A0A1Y2G0Q5_9BASI</name>
<dbReference type="OrthoDB" id="4664297at2759"/>
<evidence type="ECO:0000313" key="8">
    <source>
        <dbReference type="Proteomes" id="UP000193467"/>
    </source>
</evidence>
<accession>A0A1Y2G0Q5</accession>
<dbReference type="PIRSF" id="PIRSF006386">
    <property type="entry name" value="HCCAis_GSTk"/>
    <property type="match status" value="1"/>
</dbReference>
<feature type="active site" description="Nucleophile" evidence="5">
    <location>
        <position position="16"/>
    </location>
</feature>
<dbReference type="Proteomes" id="UP000193467">
    <property type="component" value="Unassembled WGS sequence"/>
</dbReference>
<protein>
    <recommendedName>
        <fullName evidence="4">Glutathione S-transferase kappa</fullName>
        <ecNumber evidence="4">2.5.1.18</ecNumber>
    </recommendedName>
</protein>
<dbReference type="EMBL" id="MCGR01000004">
    <property type="protein sequence ID" value="ORY90150.1"/>
    <property type="molecule type" value="Genomic_DNA"/>
</dbReference>
<proteinExistence type="inferred from homology"/>
<dbReference type="GO" id="GO:0004602">
    <property type="term" value="F:glutathione peroxidase activity"/>
    <property type="evidence" value="ECO:0007669"/>
    <property type="project" value="TreeGrafter"/>
</dbReference>
<comment type="catalytic activity">
    <reaction evidence="3 4">
        <text>RX + glutathione = an S-substituted glutathione + a halide anion + H(+)</text>
        <dbReference type="Rhea" id="RHEA:16437"/>
        <dbReference type="ChEBI" id="CHEBI:15378"/>
        <dbReference type="ChEBI" id="CHEBI:16042"/>
        <dbReference type="ChEBI" id="CHEBI:17792"/>
        <dbReference type="ChEBI" id="CHEBI:57925"/>
        <dbReference type="ChEBI" id="CHEBI:90779"/>
        <dbReference type="EC" id="2.5.1.18"/>
    </reaction>
</comment>
<sequence length="226" mass="25462">MAAKRASVTLFYDVVSPWSHFALAILQRYKKAWNLDLVLKPMYLGGVMVASGNKPPITVKNKGIWMNQHDMPLTAKYLQIPYGFPDNFPINTIHIMRLLRVVEDEKPSALSALTEIFYAEMWGPQSKGATASSKPENFRSLIPTSLLSDTELKKFVELSQTNENKDRVKAEAAKLVEEGAFGFPWMVVQNEKGETAKFFGADRFELMAFQLGKKWNGPFPLEGAKL</sequence>
<dbReference type="InterPro" id="IPR014440">
    <property type="entry name" value="HCCAis_GSTk"/>
</dbReference>
<dbReference type="GO" id="GO:0004364">
    <property type="term" value="F:glutathione transferase activity"/>
    <property type="evidence" value="ECO:0007669"/>
    <property type="project" value="UniProtKB-UniRule"/>
</dbReference>
<feature type="domain" description="DSBA-like thioredoxin" evidence="6">
    <location>
        <begin position="8"/>
        <end position="210"/>
    </location>
</feature>
<dbReference type="Gene3D" id="3.40.30.10">
    <property type="entry name" value="Glutaredoxin"/>
    <property type="match status" value="1"/>
</dbReference>
<dbReference type="InParanoid" id="A0A1Y2G0Q5"/>
<dbReference type="AlphaFoldDB" id="A0A1Y2G0Q5"/>
<gene>
    <name evidence="7" type="ORF">BCR35DRAFT_287378</name>
</gene>
<keyword evidence="8" id="KW-1185">Reference proteome</keyword>
<dbReference type="SUPFAM" id="SSF52833">
    <property type="entry name" value="Thioredoxin-like"/>
    <property type="match status" value="1"/>
</dbReference>
<dbReference type="Pfam" id="PF01323">
    <property type="entry name" value="DSBA"/>
    <property type="match status" value="1"/>
</dbReference>
<comment type="similarity">
    <text evidence="1 4">Belongs to the GST superfamily. Kappa family.</text>
</comment>
<evidence type="ECO:0000256" key="5">
    <source>
        <dbReference type="PIRSR" id="PIRSR006386-1"/>
    </source>
</evidence>
<dbReference type="GO" id="GO:0005777">
    <property type="term" value="C:peroxisome"/>
    <property type="evidence" value="ECO:0007669"/>
    <property type="project" value="TreeGrafter"/>
</dbReference>
<reference evidence="7 8" key="1">
    <citation type="submission" date="2016-07" db="EMBL/GenBank/DDBJ databases">
        <title>Pervasive Adenine N6-methylation of Active Genes in Fungi.</title>
        <authorList>
            <consortium name="DOE Joint Genome Institute"/>
            <person name="Mondo S.J."/>
            <person name="Dannebaum R.O."/>
            <person name="Kuo R.C."/>
            <person name="Labutti K."/>
            <person name="Haridas S."/>
            <person name="Kuo A."/>
            <person name="Salamov A."/>
            <person name="Ahrendt S.R."/>
            <person name="Lipzen A."/>
            <person name="Sullivan W."/>
            <person name="Andreopoulos W.B."/>
            <person name="Clum A."/>
            <person name="Lindquist E."/>
            <person name="Daum C."/>
            <person name="Ramamoorthy G.K."/>
            <person name="Gryganskyi A."/>
            <person name="Culley D."/>
            <person name="Magnuson J.K."/>
            <person name="James T.Y."/>
            <person name="O'Malley M.A."/>
            <person name="Stajich J.E."/>
            <person name="Spatafora J.W."/>
            <person name="Visel A."/>
            <person name="Grigoriev I.V."/>
        </authorList>
    </citation>
    <scope>NUCLEOTIDE SEQUENCE [LARGE SCALE GENOMIC DNA]</scope>
    <source>
        <strain evidence="7 8">62-1032</strain>
    </source>
</reference>
<evidence type="ECO:0000256" key="4">
    <source>
        <dbReference type="PIRNR" id="PIRNR006386"/>
    </source>
</evidence>
<keyword evidence="2 4" id="KW-0808">Transferase</keyword>
<dbReference type="InterPro" id="IPR001853">
    <property type="entry name" value="DSBA-like_thioredoxin_dom"/>
</dbReference>
<evidence type="ECO:0000313" key="7">
    <source>
        <dbReference type="EMBL" id="ORY90150.1"/>
    </source>
</evidence>
<dbReference type="STRING" id="106004.A0A1Y2G0Q5"/>
<dbReference type="InterPro" id="IPR036249">
    <property type="entry name" value="Thioredoxin-like_sf"/>
</dbReference>
<organism evidence="7 8">
    <name type="scientific">Leucosporidium creatinivorum</name>
    <dbReference type="NCBI Taxonomy" id="106004"/>
    <lineage>
        <taxon>Eukaryota</taxon>
        <taxon>Fungi</taxon>
        <taxon>Dikarya</taxon>
        <taxon>Basidiomycota</taxon>
        <taxon>Pucciniomycotina</taxon>
        <taxon>Microbotryomycetes</taxon>
        <taxon>Leucosporidiales</taxon>
        <taxon>Leucosporidium</taxon>
    </lineage>
</organism>
<evidence type="ECO:0000256" key="2">
    <source>
        <dbReference type="ARBA" id="ARBA00022679"/>
    </source>
</evidence>
<evidence type="ECO:0000256" key="1">
    <source>
        <dbReference type="ARBA" id="ARBA00006494"/>
    </source>
</evidence>
<dbReference type="GO" id="GO:0006749">
    <property type="term" value="P:glutathione metabolic process"/>
    <property type="evidence" value="ECO:0007669"/>
    <property type="project" value="TreeGrafter"/>
</dbReference>
<dbReference type="PANTHER" id="PTHR42943:SF2">
    <property type="entry name" value="GLUTATHIONE S-TRANSFERASE KAPPA 1"/>
    <property type="match status" value="1"/>
</dbReference>
<dbReference type="EC" id="2.5.1.18" evidence="4"/>
<evidence type="ECO:0000256" key="3">
    <source>
        <dbReference type="ARBA" id="ARBA00047960"/>
    </source>
</evidence>